<feature type="compositionally biased region" description="Acidic residues" evidence="12">
    <location>
        <begin position="365"/>
        <end position="378"/>
    </location>
</feature>
<evidence type="ECO:0000256" key="10">
    <source>
        <dbReference type="ARBA" id="ARBA00023274"/>
    </source>
</evidence>
<evidence type="ECO:0000256" key="5">
    <source>
        <dbReference type="ARBA" id="ARBA00022561"/>
    </source>
</evidence>
<evidence type="ECO:0000256" key="11">
    <source>
        <dbReference type="ARBA" id="ARBA00033344"/>
    </source>
</evidence>
<feature type="region of interest" description="Disordered" evidence="12">
    <location>
        <begin position="359"/>
        <end position="380"/>
    </location>
</feature>
<evidence type="ECO:0000256" key="7">
    <source>
        <dbReference type="ARBA" id="ARBA00022884"/>
    </source>
</evidence>
<name>A0A0D3R1D3_9RHAB</name>
<keyword evidence="9" id="KW-1035">Host cytoplasm</keyword>
<dbReference type="InterPro" id="IPR023330">
    <property type="entry name" value="Rhabdovirus_ncapsid_N"/>
</dbReference>
<protein>
    <recommendedName>
        <fullName evidence="3">Nucleoprotein</fullName>
    </recommendedName>
    <alternativeName>
        <fullName evidence="11">Nucleocapsid protein</fullName>
    </alternativeName>
</protein>
<dbReference type="KEGG" id="vg:80533757"/>
<keyword evidence="8 14" id="KW-0543">Viral nucleoprotein</keyword>
<feature type="domain" description="Rhabdovirus nucleocapsid" evidence="13">
    <location>
        <begin position="8"/>
        <end position="409"/>
    </location>
</feature>
<evidence type="ECO:0000256" key="12">
    <source>
        <dbReference type="SAM" id="MobiDB-lite"/>
    </source>
</evidence>
<keyword evidence="7" id="KW-0694">RNA-binding</keyword>
<keyword evidence="6" id="KW-0946">Virion</keyword>
<dbReference type="Proteomes" id="UP000115720">
    <property type="component" value="Segment"/>
</dbReference>
<dbReference type="GO" id="GO:1990904">
    <property type="term" value="C:ribonucleoprotein complex"/>
    <property type="evidence" value="ECO:0007669"/>
    <property type="project" value="UniProtKB-KW"/>
</dbReference>
<evidence type="ECO:0000256" key="2">
    <source>
        <dbReference type="ARBA" id="ARBA00004328"/>
    </source>
</evidence>
<dbReference type="GO" id="GO:0003723">
    <property type="term" value="F:RNA binding"/>
    <property type="evidence" value="ECO:0007669"/>
    <property type="project" value="UniProtKB-KW"/>
</dbReference>
<dbReference type="SUPFAM" id="SSF140809">
    <property type="entry name" value="Rhabdovirus nucleoprotein-like"/>
    <property type="match status" value="1"/>
</dbReference>
<sequence>MYCRLTKTAFTPVLPRDVAVPQYPSEFFAAKKGKPTLQIPLKGCKMDQIRGMVRSGIILSKLDVQLAIKFVYEVLKKEKGTLVKKWESFDNTIGNSGEDVTVFQMFEIEEIDTDKPDGQGAAVETDEDDLWMVMWILFQYRMARTIHAEHRNAVSSKLTVAIQGINPTAPAIPAKAVSTATWLSNPNYTKMIAGIDMFFNMFKQHPLSTLRMGTLPSRYKDCAALLGLSQMSDVTGMDEKQIIDWIFVGTVGQDVLCLMKEGQEIEKPTSYTPYLMDMGLSNKSPYSATQCSAFYNFCHITCTLLHSTRSKHARLINENNINDISANAKIIAYVIGMSLNLVKAFTANASDKVMEPGDFKIPDTGNDDGQSEVFDPDSEVPMPETRNALDWFNYLVQTDCKLPEAVNLATQRLARRLGTTRDGTIGKFVDLTMS</sequence>
<organism evidence="14 15">
    <name type="scientific">Aruac virus</name>
    <dbReference type="NCBI Taxonomy" id="1272961"/>
    <lineage>
        <taxon>Viruses</taxon>
        <taxon>Riboviria</taxon>
        <taxon>Orthornavirae</taxon>
        <taxon>Negarnaviricota</taxon>
        <taxon>Haploviricotina</taxon>
        <taxon>Monjiviricetes</taxon>
        <taxon>Mononegavirales</taxon>
        <taxon>Rhabdoviridae</taxon>
        <taxon>Alpharhabdovirinae</taxon>
        <taxon>Arurhavirus</taxon>
        <taxon>Arurhavirus aruac</taxon>
    </lineage>
</organism>
<evidence type="ECO:0000256" key="4">
    <source>
        <dbReference type="ARBA" id="ARBA00022497"/>
    </source>
</evidence>
<accession>A0A0D3R1D3</accession>
<evidence type="ECO:0000259" key="13">
    <source>
        <dbReference type="Pfam" id="PF00945"/>
    </source>
</evidence>
<evidence type="ECO:0000313" key="15">
    <source>
        <dbReference type="Proteomes" id="UP000115720"/>
    </source>
</evidence>
<dbReference type="GO" id="GO:0019029">
    <property type="term" value="C:helical viral capsid"/>
    <property type="evidence" value="ECO:0007669"/>
    <property type="project" value="UniProtKB-KW"/>
</dbReference>
<dbReference type="InterPro" id="IPR035961">
    <property type="entry name" value="Rhabdovirus_nucleoprotein-like"/>
</dbReference>
<dbReference type="GeneID" id="80533757"/>
<proteinExistence type="predicted"/>
<dbReference type="GO" id="GO:0019013">
    <property type="term" value="C:viral nucleocapsid"/>
    <property type="evidence" value="ECO:0007669"/>
    <property type="project" value="UniProtKB-KW"/>
</dbReference>
<dbReference type="InterPro" id="IPR023331">
    <property type="entry name" value="Rhabdovirus_ncapsid_C"/>
</dbReference>
<reference evidence="14 15" key="1">
    <citation type="journal article" date="2015" name="PLoS Pathog.">
        <title>Evolution of genome size and complexity in the rhabdoviridae.</title>
        <authorList>
            <person name="Walker P.J."/>
            <person name="Firth C."/>
            <person name="Widen S.G."/>
            <person name="Blasdell K.R."/>
            <person name="Guzman H."/>
            <person name="Wood T.G."/>
            <person name="Paradkar P.N."/>
            <person name="Holmes E.C."/>
            <person name="Tesh R.B."/>
            <person name="Vasilakis N."/>
        </authorList>
    </citation>
    <scope>NUCLEOTIDE SEQUENCE [LARGE SCALE GENOMIC DNA]</scope>
    <source>
        <strain evidence="14">TRVL9223</strain>
    </source>
</reference>
<dbReference type="GO" id="GO:0030430">
    <property type="term" value="C:host cell cytoplasm"/>
    <property type="evidence" value="ECO:0007669"/>
    <property type="project" value="UniProtKB-SubCell"/>
</dbReference>
<keyword evidence="5" id="KW-0167">Capsid protein</keyword>
<comment type="subcellular location">
    <subcellularLocation>
        <location evidence="1">Host cytoplasm</location>
    </subcellularLocation>
    <subcellularLocation>
        <location evidence="2">Virion</location>
    </subcellularLocation>
</comment>
<keyword evidence="15" id="KW-1185">Reference proteome</keyword>
<evidence type="ECO:0000313" key="14">
    <source>
        <dbReference type="EMBL" id="AJR28312.1"/>
    </source>
</evidence>
<dbReference type="Pfam" id="PF00945">
    <property type="entry name" value="Rhabdo_ncap"/>
    <property type="match status" value="1"/>
</dbReference>
<keyword evidence="4" id="KW-1139">Helical capsid protein</keyword>
<dbReference type="EMBL" id="KM204987">
    <property type="protein sequence ID" value="AJR28312.1"/>
    <property type="molecule type" value="Viral_cRNA"/>
</dbReference>
<evidence type="ECO:0000256" key="6">
    <source>
        <dbReference type="ARBA" id="ARBA00022844"/>
    </source>
</evidence>
<evidence type="ECO:0000256" key="8">
    <source>
        <dbReference type="ARBA" id="ARBA00023086"/>
    </source>
</evidence>
<evidence type="ECO:0000256" key="3">
    <source>
        <dbReference type="ARBA" id="ARBA00014389"/>
    </source>
</evidence>
<dbReference type="Gene3D" id="1.10.3570.10">
    <property type="entry name" value="Rhabdovirus nucleocapsid protein like domain"/>
    <property type="match status" value="1"/>
</dbReference>
<dbReference type="Gene3D" id="1.10.3610.10">
    <property type="entry name" value="Nucleoprotein"/>
    <property type="match status" value="1"/>
</dbReference>
<keyword evidence="10" id="KW-0687">Ribonucleoprotein</keyword>
<dbReference type="RefSeq" id="YP_010796304.1">
    <property type="nucleotide sequence ID" value="NC_075981.1"/>
</dbReference>
<evidence type="ECO:0000256" key="9">
    <source>
        <dbReference type="ARBA" id="ARBA00023200"/>
    </source>
</evidence>
<dbReference type="InterPro" id="IPR000448">
    <property type="entry name" value="Rhabdo_ncapsid"/>
</dbReference>
<evidence type="ECO:0000256" key="1">
    <source>
        <dbReference type="ARBA" id="ARBA00004192"/>
    </source>
</evidence>